<evidence type="ECO:0000259" key="5">
    <source>
        <dbReference type="PROSITE" id="PS51910"/>
    </source>
</evidence>
<keyword evidence="4" id="KW-0732">Signal</keyword>
<evidence type="ECO:0000256" key="3">
    <source>
        <dbReference type="ARBA" id="ARBA00023295"/>
    </source>
</evidence>
<evidence type="ECO:0000313" key="6">
    <source>
        <dbReference type="EMBL" id="KAK4151439.1"/>
    </source>
</evidence>
<accession>A0AAN6VHK7</accession>
<dbReference type="AlphaFoldDB" id="A0AAN6VHK7"/>
<dbReference type="GO" id="GO:0008061">
    <property type="term" value="F:chitin binding"/>
    <property type="evidence" value="ECO:0007669"/>
    <property type="project" value="UniProtKB-KW"/>
</dbReference>
<feature type="chain" id="PRO_5043047259" evidence="4">
    <location>
        <begin position="25"/>
        <end position="602"/>
    </location>
</feature>
<protein>
    <submittedName>
        <fullName evidence="6">Glycoside hydrolase superfamily</fullName>
    </submittedName>
</protein>
<dbReference type="GO" id="GO:0004568">
    <property type="term" value="F:chitinase activity"/>
    <property type="evidence" value="ECO:0007669"/>
    <property type="project" value="TreeGrafter"/>
</dbReference>
<keyword evidence="7" id="KW-1185">Reference proteome</keyword>
<dbReference type="GO" id="GO:0005576">
    <property type="term" value="C:extracellular region"/>
    <property type="evidence" value="ECO:0007669"/>
    <property type="project" value="TreeGrafter"/>
</dbReference>
<organism evidence="6 7">
    <name type="scientific">Chaetomidium leptoderma</name>
    <dbReference type="NCBI Taxonomy" id="669021"/>
    <lineage>
        <taxon>Eukaryota</taxon>
        <taxon>Fungi</taxon>
        <taxon>Dikarya</taxon>
        <taxon>Ascomycota</taxon>
        <taxon>Pezizomycotina</taxon>
        <taxon>Sordariomycetes</taxon>
        <taxon>Sordariomycetidae</taxon>
        <taxon>Sordariales</taxon>
        <taxon>Chaetomiaceae</taxon>
        <taxon>Chaetomidium</taxon>
    </lineage>
</organism>
<keyword evidence="2 6" id="KW-0378">Hydrolase</keyword>
<dbReference type="Pfam" id="PF00704">
    <property type="entry name" value="Glyco_hydro_18"/>
    <property type="match status" value="1"/>
</dbReference>
<evidence type="ECO:0000256" key="4">
    <source>
        <dbReference type="SAM" id="SignalP"/>
    </source>
</evidence>
<dbReference type="InterPro" id="IPR050542">
    <property type="entry name" value="Glycosyl_Hydrlase18_Chitinase"/>
</dbReference>
<dbReference type="Proteomes" id="UP001302745">
    <property type="component" value="Unassembled WGS sequence"/>
</dbReference>
<comment type="caution">
    <text evidence="6">The sequence shown here is derived from an EMBL/GenBank/DDBJ whole genome shotgun (WGS) entry which is preliminary data.</text>
</comment>
<feature type="domain" description="GH18" evidence="5">
    <location>
        <begin position="279"/>
        <end position="602"/>
    </location>
</feature>
<dbReference type="PROSITE" id="PS51910">
    <property type="entry name" value="GH18_2"/>
    <property type="match status" value="1"/>
</dbReference>
<dbReference type="SUPFAM" id="SSF51445">
    <property type="entry name" value="(Trans)glycosidases"/>
    <property type="match status" value="1"/>
</dbReference>
<dbReference type="EMBL" id="MU857016">
    <property type="protein sequence ID" value="KAK4151439.1"/>
    <property type="molecule type" value="Genomic_DNA"/>
</dbReference>
<evidence type="ECO:0000256" key="2">
    <source>
        <dbReference type="ARBA" id="ARBA00022801"/>
    </source>
</evidence>
<feature type="signal peptide" evidence="4">
    <location>
        <begin position="1"/>
        <end position="24"/>
    </location>
</feature>
<dbReference type="InterPro" id="IPR001223">
    <property type="entry name" value="Glyco_hydro18_cat"/>
</dbReference>
<dbReference type="InterPro" id="IPR017853">
    <property type="entry name" value="GH"/>
</dbReference>
<sequence length="602" mass="62776">MKHLVGWTTLVLYGISATAALTAAEVPTSPAPRTEAPLFTSPGYSGLDGTLFRPESGTHHLSEDSHQAGKRQTTAHLTPAHLAGLLAQLQVVYGQLSAFSATRDTGLLNNLLGVLGGVVPPLSDVLETLRAVLIGDSVTVLDQLAIAQAIGVQVLTVTHTTTITVHGDGAAAATGLGVGMQLSQCLPYLTTGLSAAVPAPVLTPALPSLSLPDPSESGLPGFSTSVIPTATSAVARVTAPNPTNAQSSINVPSPSLNPTAPVGGVLAPVASVFNPRSPGNVAVHFGHPGTEVKTSLAETCADPSVDIIILGFLTDVTYGRRSIYPRLQLSPCLPNTPTTQMRRLAPGLSFYPTLETDILRCQTKHGKKILLSIGGEGNTLPLASDEDAITFANHLWALFGPAGRIDPGLRPFGSVVLDGFDLNKQDECAANYDTFAATLRSHFLSVDNNNTDTAGRDYFLSAAPGCSFPDISIHPGYLAQSNFVWPRFYNDSKCGLGSDGFLKAVERWSSAISDNVVPMRDSSAFKTRLYIGLPAELEVFAGLLGGMQGLAALVVRIKALVPDRFGGITVSDGALGLGIRLGGSLDGMSLLAWIKGVLRGLL</sequence>
<reference evidence="6" key="1">
    <citation type="journal article" date="2023" name="Mol. Phylogenet. Evol.">
        <title>Genome-scale phylogeny and comparative genomics of the fungal order Sordariales.</title>
        <authorList>
            <person name="Hensen N."/>
            <person name="Bonometti L."/>
            <person name="Westerberg I."/>
            <person name="Brannstrom I.O."/>
            <person name="Guillou S."/>
            <person name="Cros-Aarteil S."/>
            <person name="Calhoun S."/>
            <person name="Haridas S."/>
            <person name="Kuo A."/>
            <person name="Mondo S."/>
            <person name="Pangilinan J."/>
            <person name="Riley R."/>
            <person name="LaButti K."/>
            <person name="Andreopoulos B."/>
            <person name="Lipzen A."/>
            <person name="Chen C."/>
            <person name="Yan M."/>
            <person name="Daum C."/>
            <person name="Ng V."/>
            <person name="Clum A."/>
            <person name="Steindorff A."/>
            <person name="Ohm R.A."/>
            <person name="Martin F."/>
            <person name="Silar P."/>
            <person name="Natvig D.O."/>
            <person name="Lalanne C."/>
            <person name="Gautier V."/>
            <person name="Ament-Velasquez S.L."/>
            <person name="Kruys A."/>
            <person name="Hutchinson M.I."/>
            <person name="Powell A.J."/>
            <person name="Barry K."/>
            <person name="Miller A.N."/>
            <person name="Grigoriev I.V."/>
            <person name="Debuchy R."/>
            <person name="Gladieux P."/>
            <person name="Hiltunen Thoren M."/>
            <person name="Johannesson H."/>
        </authorList>
    </citation>
    <scope>NUCLEOTIDE SEQUENCE</scope>
    <source>
        <strain evidence="6">CBS 538.74</strain>
    </source>
</reference>
<dbReference type="Gene3D" id="3.20.20.80">
    <property type="entry name" value="Glycosidases"/>
    <property type="match status" value="1"/>
</dbReference>
<proteinExistence type="predicted"/>
<dbReference type="GO" id="GO:0005975">
    <property type="term" value="P:carbohydrate metabolic process"/>
    <property type="evidence" value="ECO:0007669"/>
    <property type="project" value="InterPro"/>
</dbReference>
<keyword evidence="1" id="KW-0147">Chitin-binding</keyword>
<name>A0AAN6VHK7_9PEZI</name>
<dbReference type="PANTHER" id="PTHR45708">
    <property type="entry name" value="ENDOCHITINASE"/>
    <property type="match status" value="1"/>
</dbReference>
<dbReference type="PANTHER" id="PTHR45708:SF49">
    <property type="entry name" value="ENDOCHITINASE"/>
    <property type="match status" value="1"/>
</dbReference>
<gene>
    <name evidence="6" type="ORF">C8A00DRAFT_35926</name>
</gene>
<evidence type="ECO:0000313" key="7">
    <source>
        <dbReference type="Proteomes" id="UP001302745"/>
    </source>
</evidence>
<evidence type="ECO:0000256" key="1">
    <source>
        <dbReference type="ARBA" id="ARBA00022669"/>
    </source>
</evidence>
<keyword evidence="3" id="KW-0326">Glycosidase</keyword>
<reference evidence="6" key="2">
    <citation type="submission" date="2023-05" db="EMBL/GenBank/DDBJ databases">
        <authorList>
            <consortium name="Lawrence Berkeley National Laboratory"/>
            <person name="Steindorff A."/>
            <person name="Hensen N."/>
            <person name="Bonometti L."/>
            <person name="Westerberg I."/>
            <person name="Brannstrom I.O."/>
            <person name="Guillou S."/>
            <person name="Cros-Aarteil S."/>
            <person name="Calhoun S."/>
            <person name="Haridas S."/>
            <person name="Kuo A."/>
            <person name="Mondo S."/>
            <person name="Pangilinan J."/>
            <person name="Riley R."/>
            <person name="Labutti K."/>
            <person name="Andreopoulos B."/>
            <person name="Lipzen A."/>
            <person name="Chen C."/>
            <person name="Yanf M."/>
            <person name="Daum C."/>
            <person name="Ng V."/>
            <person name="Clum A."/>
            <person name="Ohm R."/>
            <person name="Martin F."/>
            <person name="Silar P."/>
            <person name="Natvig D."/>
            <person name="Lalanne C."/>
            <person name="Gautier V."/>
            <person name="Ament-Velasquez S.L."/>
            <person name="Kruys A."/>
            <person name="Hutchinson M.I."/>
            <person name="Powell A.J."/>
            <person name="Barry K."/>
            <person name="Miller A.N."/>
            <person name="Grigoriev I.V."/>
            <person name="Debuchy R."/>
            <person name="Gladieux P."/>
            <person name="Thoren M.H."/>
            <person name="Johannesson H."/>
        </authorList>
    </citation>
    <scope>NUCLEOTIDE SEQUENCE</scope>
    <source>
        <strain evidence="6">CBS 538.74</strain>
    </source>
</reference>